<accession>A0ABR2M613</accession>
<keyword evidence="2" id="KW-1185">Reference proteome</keyword>
<evidence type="ECO:0000313" key="2">
    <source>
        <dbReference type="Proteomes" id="UP001412067"/>
    </source>
</evidence>
<name>A0ABR2M613_9ASPA</name>
<dbReference type="EMBL" id="JBBWWR010000011">
    <property type="protein sequence ID" value="KAK8959488.1"/>
    <property type="molecule type" value="Genomic_DNA"/>
</dbReference>
<evidence type="ECO:0000313" key="1">
    <source>
        <dbReference type="EMBL" id="KAK8959488.1"/>
    </source>
</evidence>
<reference evidence="1 2" key="1">
    <citation type="journal article" date="2022" name="Nat. Plants">
        <title>Genomes of leafy and leafless Platanthera orchids illuminate the evolution of mycoheterotrophy.</title>
        <authorList>
            <person name="Li M.H."/>
            <person name="Liu K.W."/>
            <person name="Li Z."/>
            <person name="Lu H.C."/>
            <person name="Ye Q.L."/>
            <person name="Zhang D."/>
            <person name="Wang J.Y."/>
            <person name="Li Y.F."/>
            <person name="Zhong Z.M."/>
            <person name="Liu X."/>
            <person name="Yu X."/>
            <person name="Liu D.K."/>
            <person name="Tu X.D."/>
            <person name="Liu B."/>
            <person name="Hao Y."/>
            <person name="Liao X.Y."/>
            <person name="Jiang Y.T."/>
            <person name="Sun W.H."/>
            <person name="Chen J."/>
            <person name="Chen Y.Q."/>
            <person name="Ai Y."/>
            <person name="Zhai J.W."/>
            <person name="Wu S.S."/>
            <person name="Zhou Z."/>
            <person name="Hsiao Y.Y."/>
            <person name="Wu W.L."/>
            <person name="Chen Y.Y."/>
            <person name="Lin Y.F."/>
            <person name="Hsu J.L."/>
            <person name="Li C.Y."/>
            <person name="Wang Z.W."/>
            <person name="Zhao X."/>
            <person name="Zhong W.Y."/>
            <person name="Ma X.K."/>
            <person name="Ma L."/>
            <person name="Huang J."/>
            <person name="Chen G.Z."/>
            <person name="Huang M.Z."/>
            <person name="Huang L."/>
            <person name="Peng D.H."/>
            <person name="Luo Y.B."/>
            <person name="Zou S.Q."/>
            <person name="Chen S.P."/>
            <person name="Lan S."/>
            <person name="Tsai W.C."/>
            <person name="Van de Peer Y."/>
            <person name="Liu Z.J."/>
        </authorList>
    </citation>
    <scope>NUCLEOTIDE SEQUENCE [LARGE SCALE GENOMIC DNA]</scope>
    <source>
        <strain evidence="1">Lor288</strain>
    </source>
</reference>
<gene>
    <name evidence="1" type="ORF">KSP40_PGU017803</name>
</gene>
<organism evidence="1 2">
    <name type="scientific">Platanthera guangdongensis</name>
    <dbReference type="NCBI Taxonomy" id="2320717"/>
    <lineage>
        <taxon>Eukaryota</taxon>
        <taxon>Viridiplantae</taxon>
        <taxon>Streptophyta</taxon>
        <taxon>Embryophyta</taxon>
        <taxon>Tracheophyta</taxon>
        <taxon>Spermatophyta</taxon>
        <taxon>Magnoliopsida</taxon>
        <taxon>Liliopsida</taxon>
        <taxon>Asparagales</taxon>
        <taxon>Orchidaceae</taxon>
        <taxon>Orchidoideae</taxon>
        <taxon>Orchideae</taxon>
        <taxon>Orchidinae</taxon>
        <taxon>Platanthera</taxon>
    </lineage>
</organism>
<proteinExistence type="predicted"/>
<dbReference type="Proteomes" id="UP001412067">
    <property type="component" value="Unassembled WGS sequence"/>
</dbReference>
<protein>
    <submittedName>
        <fullName evidence="1">Uncharacterized protein</fullName>
    </submittedName>
</protein>
<sequence>MYKKKRISSGFEGIAYMGIQKKKRFDSRHNLYRISQFINRRTNTGNQRITDECTKKVSQETQHCYNKN</sequence>
<comment type="caution">
    <text evidence="1">The sequence shown here is derived from an EMBL/GenBank/DDBJ whole genome shotgun (WGS) entry which is preliminary data.</text>
</comment>